<feature type="region of interest" description="Disordered" evidence="1">
    <location>
        <begin position="63"/>
        <end position="96"/>
    </location>
</feature>
<reference evidence="3 4" key="1">
    <citation type="submission" date="2015-11" db="EMBL/GenBank/DDBJ databases">
        <title>Genomic analysis of 38 Legionella species identifies large and diverse effector repertoires.</title>
        <authorList>
            <person name="Burstein D."/>
            <person name="Amaro F."/>
            <person name="Zusman T."/>
            <person name="Lifshitz Z."/>
            <person name="Cohen O."/>
            <person name="Gilbert J.A."/>
            <person name="Pupko T."/>
            <person name="Shuman H.A."/>
            <person name="Segal G."/>
        </authorList>
    </citation>
    <scope>NUCLEOTIDE SEQUENCE [LARGE SCALE GENOMIC DNA]</scope>
    <source>
        <strain evidence="3 4">ATCC 49504</strain>
    </source>
</reference>
<proteinExistence type="predicted"/>
<dbReference type="AlphaFoldDB" id="A0A0W0TT18"/>
<comment type="caution">
    <text evidence="3">The sequence shown here is derived from an EMBL/GenBank/DDBJ whole genome shotgun (WGS) entry which is preliminary data.</text>
</comment>
<name>A0A0W0TT18_9GAMM</name>
<dbReference type="EMBL" id="LNYC01000056">
    <property type="protein sequence ID" value="KTC98761.1"/>
    <property type="molecule type" value="Genomic_DNA"/>
</dbReference>
<keyword evidence="2" id="KW-1133">Transmembrane helix</keyword>
<keyword evidence="4" id="KW-1185">Reference proteome</keyword>
<evidence type="ECO:0000313" key="3">
    <source>
        <dbReference type="EMBL" id="KTC98761.1"/>
    </source>
</evidence>
<evidence type="ECO:0000256" key="1">
    <source>
        <dbReference type="SAM" id="MobiDB-lite"/>
    </source>
</evidence>
<evidence type="ECO:0000313" key="4">
    <source>
        <dbReference type="Proteomes" id="UP000054785"/>
    </source>
</evidence>
<sequence>MLIIYNCAVGWAERREARHWTSPLAGCFYHASHPALISAGYGIMLIIYNCAVGWAERREARHRMSSRAPIPGLVSPGYSASWKEEDGKTPSDAQGL</sequence>
<evidence type="ECO:0000256" key="2">
    <source>
        <dbReference type="SAM" id="Phobius"/>
    </source>
</evidence>
<dbReference type="PATRIC" id="fig|45065.4.peg.1570"/>
<feature type="transmembrane region" description="Helical" evidence="2">
    <location>
        <begin position="35"/>
        <end position="55"/>
    </location>
</feature>
<gene>
    <name evidence="3" type="ORF">Lgee_1450</name>
</gene>
<keyword evidence="2" id="KW-0472">Membrane</keyword>
<keyword evidence="2" id="KW-0812">Transmembrane</keyword>
<protein>
    <submittedName>
        <fullName evidence="3">Uncharacterized protein</fullName>
    </submittedName>
</protein>
<accession>A0A0W0TT18</accession>
<dbReference type="Proteomes" id="UP000054785">
    <property type="component" value="Unassembled WGS sequence"/>
</dbReference>
<organism evidence="3 4">
    <name type="scientific">Legionella geestiana</name>
    <dbReference type="NCBI Taxonomy" id="45065"/>
    <lineage>
        <taxon>Bacteria</taxon>
        <taxon>Pseudomonadati</taxon>
        <taxon>Pseudomonadota</taxon>
        <taxon>Gammaproteobacteria</taxon>
        <taxon>Legionellales</taxon>
        <taxon>Legionellaceae</taxon>
        <taxon>Legionella</taxon>
    </lineage>
</organism>